<gene>
    <name evidence="1" type="primary">ORF177307</name>
</gene>
<accession>A0A0B7BDY7</accession>
<dbReference type="EMBL" id="HACG01043661">
    <property type="protein sequence ID" value="CEK90526.1"/>
    <property type="molecule type" value="Transcribed_RNA"/>
</dbReference>
<organism evidence="1">
    <name type="scientific">Arion vulgaris</name>
    <dbReference type="NCBI Taxonomy" id="1028688"/>
    <lineage>
        <taxon>Eukaryota</taxon>
        <taxon>Metazoa</taxon>
        <taxon>Spiralia</taxon>
        <taxon>Lophotrochozoa</taxon>
        <taxon>Mollusca</taxon>
        <taxon>Gastropoda</taxon>
        <taxon>Heterobranchia</taxon>
        <taxon>Euthyneura</taxon>
        <taxon>Panpulmonata</taxon>
        <taxon>Eupulmonata</taxon>
        <taxon>Stylommatophora</taxon>
        <taxon>Helicina</taxon>
        <taxon>Arionoidea</taxon>
        <taxon>Arionidae</taxon>
        <taxon>Arion</taxon>
    </lineage>
</organism>
<name>A0A0B7BDY7_9EUPU</name>
<protein>
    <submittedName>
        <fullName evidence="1">Uncharacterized protein</fullName>
    </submittedName>
</protein>
<sequence length="81" mass="9490">MWAMQIGIDNASYIEIKKHWKIIAFSPLREHTEYVCSEDFTFRPVISAVLQTTQQLETPFIKLCIQFSSPHPVPHIMKERS</sequence>
<proteinExistence type="predicted"/>
<reference evidence="1" key="1">
    <citation type="submission" date="2014-12" db="EMBL/GenBank/DDBJ databases">
        <title>Insight into the proteome of Arion vulgaris.</title>
        <authorList>
            <person name="Aradska J."/>
            <person name="Bulat T."/>
            <person name="Smidak R."/>
            <person name="Sarate P."/>
            <person name="Gangsoo J."/>
            <person name="Sialana F."/>
            <person name="Bilban M."/>
            <person name="Lubec G."/>
        </authorList>
    </citation>
    <scope>NUCLEOTIDE SEQUENCE</scope>
    <source>
        <tissue evidence="1">Skin</tissue>
    </source>
</reference>
<dbReference type="AlphaFoldDB" id="A0A0B7BDY7"/>
<evidence type="ECO:0000313" key="1">
    <source>
        <dbReference type="EMBL" id="CEK90526.1"/>
    </source>
</evidence>